<evidence type="ECO:0000256" key="1">
    <source>
        <dbReference type="ARBA" id="ARBA00004370"/>
    </source>
</evidence>
<dbReference type="PANTHER" id="PTHR47797">
    <property type="entry name" value="DEHYDROGENASE, PUTATIVE (AFU_ORTHOLOGUE AFUA_8G05805)-RELATED"/>
    <property type="match status" value="1"/>
</dbReference>
<name>A0A3M9Y8F3_9PEZI</name>
<reference evidence="10 11" key="1">
    <citation type="submission" date="2018-10" db="EMBL/GenBank/DDBJ databases">
        <title>Genome sequence of Verticillium nonalfalfae VnAa140.</title>
        <authorList>
            <person name="Stajich J.E."/>
            <person name="Kasson M.T."/>
        </authorList>
    </citation>
    <scope>NUCLEOTIDE SEQUENCE [LARGE SCALE GENOMIC DNA]</scope>
    <source>
        <strain evidence="10 11">VnAa140</strain>
    </source>
</reference>
<feature type="compositionally biased region" description="Basic and acidic residues" evidence="7">
    <location>
        <begin position="487"/>
        <end position="498"/>
    </location>
</feature>
<protein>
    <recommendedName>
        <fullName evidence="9">Cytochrome b561 domain-containing protein</fullName>
    </recommendedName>
</protein>
<dbReference type="STRING" id="1051616.A0A3M9Y8F3"/>
<dbReference type="GeneID" id="39610588"/>
<evidence type="ECO:0000256" key="7">
    <source>
        <dbReference type="SAM" id="MobiDB-lite"/>
    </source>
</evidence>
<evidence type="ECO:0000256" key="4">
    <source>
        <dbReference type="ARBA" id="ARBA00022982"/>
    </source>
</evidence>
<feature type="transmembrane region" description="Helical" evidence="8">
    <location>
        <begin position="370"/>
        <end position="389"/>
    </location>
</feature>
<dbReference type="Pfam" id="PF03188">
    <property type="entry name" value="Cytochrom_B561"/>
    <property type="match status" value="1"/>
</dbReference>
<feature type="compositionally biased region" description="Pro residues" evidence="7">
    <location>
        <begin position="460"/>
        <end position="470"/>
    </location>
</feature>
<keyword evidence="11" id="KW-1185">Reference proteome</keyword>
<evidence type="ECO:0000256" key="5">
    <source>
        <dbReference type="ARBA" id="ARBA00022989"/>
    </source>
</evidence>
<dbReference type="CDD" id="cd09630">
    <property type="entry name" value="CDH_like_cytochrome"/>
    <property type="match status" value="1"/>
</dbReference>
<sequence>MLLPKVLGRVALAATADDTFVPCFIAPADRLALSIYPPPVNAQETGQSVFVSPDNLVTFAFAAPTDHNRDVYFSLRVHQSVTWGAVGLGSDDMPNSLILMLYHDDEGTGVTFSPRIAFGNYEPEYYSHMRWEVLDGTGIQGDYLVFNARCTDHCRTWLHGSLDVFDHDQKAIWAVGPDGSLRSDDMDAPLPMHRQFGGFGIDMGRTNKVNATSISADAKNIGTETRFHQQSHRDLKSRFHAIFMIMSVCVLLPAGILCLRAGQMVRWHGIIQSVALVFAIVGVSLGIVTSFLYQRSRGFNDKHQIIGLVVFGLFFGQFVLGILHHLQFKRTNKPTKLQTPHRWTGRIILFVGTFNAFLGFSFALNRQEGYFLAALVIAVCGFSLFFMFGQGFLRRRQQRHTNGPFYGGHPSGQEPWRHQGQAQPGGGNAGYQPGYGFAGHAAPAGYAPPGGPLSPGGYAAPPPYEGPPPAQGSGASIGLSTMSPASGRDRERDRKDGDGGDLGPVQTPRETL</sequence>
<comment type="caution">
    <text evidence="10">The sequence shown here is derived from an EMBL/GenBank/DDBJ whole genome shotgun (WGS) entry which is preliminary data.</text>
</comment>
<feature type="transmembrane region" description="Helical" evidence="8">
    <location>
        <begin position="347"/>
        <end position="364"/>
    </location>
</feature>
<feature type="transmembrane region" description="Helical" evidence="8">
    <location>
        <begin position="271"/>
        <end position="293"/>
    </location>
</feature>
<feature type="transmembrane region" description="Helical" evidence="8">
    <location>
        <begin position="239"/>
        <end position="259"/>
    </location>
</feature>
<dbReference type="SUPFAM" id="SSF49344">
    <property type="entry name" value="CBD9-like"/>
    <property type="match status" value="1"/>
</dbReference>
<feature type="domain" description="Cytochrome b561" evidence="9">
    <location>
        <begin position="239"/>
        <end position="360"/>
    </location>
</feature>
<gene>
    <name evidence="10" type="ORF">D7B24_006899</name>
</gene>
<feature type="region of interest" description="Disordered" evidence="7">
    <location>
        <begin position="401"/>
        <end position="434"/>
    </location>
</feature>
<dbReference type="Pfam" id="PF16010">
    <property type="entry name" value="CDH-cyt"/>
    <property type="match status" value="1"/>
</dbReference>
<evidence type="ECO:0000313" key="11">
    <source>
        <dbReference type="Proteomes" id="UP000267145"/>
    </source>
</evidence>
<evidence type="ECO:0000256" key="3">
    <source>
        <dbReference type="ARBA" id="ARBA00022692"/>
    </source>
</evidence>
<keyword evidence="3 8" id="KW-0812">Transmembrane</keyword>
<feature type="transmembrane region" description="Helical" evidence="8">
    <location>
        <begin position="305"/>
        <end position="326"/>
    </location>
</feature>
<dbReference type="Gene3D" id="2.60.40.1210">
    <property type="entry name" value="Cellobiose dehydrogenase, cytochrome domain"/>
    <property type="match status" value="1"/>
</dbReference>
<dbReference type="GO" id="GO:0016020">
    <property type="term" value="C:membrane"/>
    <property type="evidence" value="ECO:0007669"/>
    <property type="project" value="UniProtKB-SubCell"/>
</dbReference>
<accession>A0A3M9Y8F3</accession>
<dbReference type="Proteomes" id="UP000267145">
    <property type="component" value="Unassembled WGS sequence"/>
</dbReference>
<keyword evidence="2" id="KW-0813">Transport</keyword>
<evidence type="ECO:0000256" key="6">
    <source>
        <dbReference type="ARBA" id="ARBA00023136"/>
    </source>
</evidence>
<dbReference type="SMART" id="SM00665">
    <property type="entry name" value="B561"/>
    <property type="match status" value="1"/>
</dbReference>
<organism evidence="10 11">
    <name type="scientific">Verticillium nonalfalfae</name>
    <dbReference type="NCBI Taxonomy" id="1051616"/>
    <lineage>
        <taxon>Eukaryota</taxon>
        <taxon>Fungi</taxon>
        <taxon>Dikarya</taxon>
        <taxon>Ascomycota</taxon>
        <taxon>Pezizomycotina</taxon>
        <taxon>Sordariomycetes</taxon>
        <taxon>Hypocreomycetidae</taxon>
        <taxon>Glomerellales</taxon>
        <taxon>Plectosphaerellaceae</taxon>
        <taxon>Verticillium</taxon>
    </lineage>
</organism>
<evidence type="ECO:0000259" key="9">
    <source>
        <dbReference type="SMART" id="SM00665"/>
    </source>
</evidence>
<dbReference type="RefSeq" id="XP_028494925.1">
    <property type="nucleotide sequence ID" value="XM_028641019.1"/>
</dbReference>
<dbReference type="CDD" id="cd08760">
    <property type="entry name" value="Cyt_b561_FRRS1_like"/>
    <property type="match status" value="1"/>
</dbReference>
<evidence type="ECO:0000313" key="10">
    <source>
        <dbReference type="EMBL" id="RNJ56767.1"/>
    </source>
</evidence>
<evidence type="ECO:0000256" key="2">
    <source>
        <dbReference type="ARBA" id="ARBA00022448"/>
    </source>
</evidence>
<dbReference type="EMBL" id="RBVV01000051">
    <property type="protein sequence ID" value="RNJ56767.1"/>
    <property type="molecule type" value="Genomic_DNA"/>
</dbReference>
<keyword evidence="4" id="KW-0249">Electron transport</keyword>
<proteinExistence type="predicted"/>
<dbReference type="InterPro" id="IPR015920">
    <property type="entry name" value="Cellobiose_DH-like_cyt"/>
</dbReference>
<dbReference type="Gene3D" id="1.20.120.1770">
    <property type="match status" value="1"/>
</dbReference>
<keyword evidence="6 8" id="KW-0472">Membrane</keyword>
<keyword evidence="5 8" id="KW-1133">Transmembrane helix</keyword>
<feature type="region of interest" description="Disordered" evidence="7">
    <location>
        <begin position="452"/>
        <end position="512"/>
    </location>
</feature>
<dbReference type="InterPro" id="IPR006593">
    <property type="entry name" value="Cyt_b561/ferric_Rdtase_TM"/>
</dbReference>
<evidence type="ECO:0000256" key="8">
    <source>
        <dbReference type="SAM" id="Phobius"/>
    </source>
</evidence>
<dbReference type="AlphaFoldDB" id="A0A3M9Y8F3"/>
<dbReference type="PANTHER" id="PTHR47797:SF1">
    <property type="entry name" value="CYTOCHROME B561 DOMAIN-CONTAINING PROTEIN-RELATED"/>
    <property type="match status" value="1"/>
</dbReference>
<comment type="subcellular location">
    <subcellularLocation>
        <location evidence="1">Membrane</location>
    </subcellularLocation>
</comment>